<evidence type="ECO:0000259" key="12">
    <source>
        <dbReference type="PROSITE" id="PS51192"/>
    </source>
</evidence>
<dbReference type="GO" id="GO:0009035">
    <property type="term" value="F:type I site-specific deoxyribonuclease activity"/>
    <property type="evidence" value="ECO:0007669"/>
    <property type="project" value="UniProtKB-EC"/>
</dbReference>
<comment type="catalytic activity">
    <reaction evidence="1 11">
        <text>Endonucleolytic cleavage of DNA to give random double-stranded fragments with terminal 5'-phosphates, ATP is simultaneously hydrolyzed.</text>
        <dbReference type="EC" id="3.1.21.3"/>
    </reaction>
</comment>
<keyword evidence="5 11" id="KW-0547">Nucleotide-binding</keyword>
<feature type="domain" description="Helicase ATP-binding" evidence="12">
    <location>
        <begin position="295"/>
        <end position="476"/>
    </location>
</feature>
<keyword evidence="14" id="KW-1185">Reference proteome</keyword>
<dbReference type="InterPro" id="IPR040980">
    <property type="entry name" value="SWI2_SNF2"/>
</dbReference>
<proteinExistence type="inferred from homology"/>
<dbReference type="EMBL" id="CP033897">
    <property type="protein sequence ID" value="AZA10802.1"/>
    <property type="molecule type" value="Genomic_DNA"/>
</dbReference>
<dbReference type="InterPro" id="IPR027417">
    <property type="entry name" value="P-loop_NTPase"/>
</dbReference>
<dbReference type="GO" id="GO:0005524">
    <property type="term" value="F:ATP binding"/>
    <property type="evidence" value="ECO:0007669"/>
    <property type="project" value="UniProtKB-KW"/>
</dbReference>
<comment type="similarity">
    <text evidence="2 11">Belongs to the HsdR family.</text>
</comment>
<accession>A0A3G6IYM3</accession>
<dbReference type="Gene3D" id="3.40.50.300">
    <property type="entry name" value="P-loop containing nucleotide triphosphate hydrolases"/>
    <property type="match status" value="3"/>
</dbReference>
<evidence type="ECO:0000256" key="3">
    <source>
        <dbReference type="ARBA" id="ARBA00011296"/>
    </source>
</evidence>
<dbReference type="PANTHER" id="PTHR30195">
    <property type="entry name" value="TYPE I SITE-SPECIFIC DEOXYRIBONUCLEASE PROTEIN SUBUNIT M AND R"/>
    <property type="match status" value="1"/>
</dbReference>
<evidence type="ECO:0000256" key="2">
    <source>
        <dbReference type="ARBA" id="ARBA00008598"/>
    </source>
</evidence>
<dbReference type="NCBIfam" id="TIGR00348">
    <property type="entry name" value="hsdR"/>
    <property type="match status" value="1"/>
</dbReference>
<dbReference type="Pfam" id="PF11867">
    <property type="entry name" value="T1RH-like_C"/>
    <property type="match status" value="1"/>
</dbReference>
<dbReference type="Proteomes" id="UP000271587">
    <property type="component" value="Chromosome"/>
</dbReference>
<evidence type="ECO:0000313" key="13">
    <source>
        <dbReference type="EMBL" id="AZA10802.1"/>
    </source>
</evidence>
<dbReference type="InterPro" id="IPR055180">
    <property type="entry name" value="HsdR_RecA-like_helicase_dom_2"/>
</dbReference>
<evidence type="ECO:0000256" key="4">
    <source>
        <dbReference type="ARBA" id="ARBA00022722"/>
    </source>
</evidence>
<dbReference type="EC" id="3.1.21.3" evidence="11"/>
<keyword evidence="6 11" id="KW-0680">Restriction system</keyword>
<keyword evidence="9 11" id="KW-0067">ATP-binding</keyword>
<dbReference type="GO" id="GO:0003677">
    <property type="term" value="F:DNA binding"/>
    <property type="evidence" value="ECO:0007669"/>
    <property type="project" value="UniProtKB-KW"/>
</dbReference>
<dbReference type="Gene3D" id="3.90.1570.50">
    <property type="match status" value="1"/>
</dbReference>
<dbReference type="AlphaFoldDB" id="A0A3G6IYM3"/>
<dbReference type="RefSeq" id="WP_123933291.1">
    <property type="nucleotide sequence ID" value="NZ_CP033897.1"/>
</dbReference>
<dbReference type="Pfam" id="PF22679">
    <property type="entry name" value="T1R_D3-like"/>
    <property type="match status" value="1"/>
</dbReference>
<dbReference type="SMART" id="SM00487">
    <property type="entry name" value="DEXDc"/>
    <property type="match status" value="1"/>
</dbReference>
<keyword evidence="4" id="KW-0540">Nuclease</keyword>
<evidence type="ECO:0000313" key="14">
    <source>
        <dbReference type="Proteomes" id="UP000271587"/>
    </source>
</evidence>
<dbReference type="PANTHER" id="PTHR30195:SF15">
    <property type="entry name" value="TYPE I RESTRICTION ENZYME HINDI ENDONUCLEASE SUBUNIT"/>
    <property type="match status" value="1"/>
</dbReference>
<protein>
    <recommendedName>
        <fullName evidence="11">Type I restriction enzyme endonuclease subunit</fullName>
        <shortName evidence="11">R protein</shortName>
        <ecNumber evidence="11">3.1.21.3</ecNumber>
    </recommendedName>
</protein>
<gene>
    <name evidence="13" type="primary">hsdR</name>
    <name evidence="13" type="ORF">CGERO_02390</name>
</gene>
<evidence type="ECO:0000256" key="11">
    <source>
        <dbReference type="RuleBase" id="RU364115"/>
    </source>
</evidence>
<evidence type="ECO:0000256" key="10">
    <source>
        <dbReference type="ARBA" id="ARBA00023125"/>
    </source>
</evidence>
<evidence type="ECO:0000256" key="6">
    <source>
        <dbReference type="ARBA" id="ARBA00022747"/>
    </source>
</evidence>
<comment type="subunit">
    <text evidence="3 11">The type I restriction/modification system is composed of three polypeptides R, M and S.</text>
</comment>
<evidence type="ECO:0000256" key="9">
    <source>
        <dbReference type="ARBA" id="ARBA00022840"/>
    </source>
</evidence>
<dbReference type="InterPro" id="IPR021810">
    <property type="entry name" value="T1RH-like_C"/>
</dbReference>
<keyword evidence="7" id="KW-0255">Endonuclease</keyword>
<dbReference type="Pfam" id="PF18766">
    <property type="entry name" value="SWI2_SNF2"/>
    <property type="match status" value="1"/>
</dbReference>
<dbReference type="CDD" id="cd18800">
    <property type="entry name" value="SF2_C_EcoR124I-like"/>
    <property type="match status" value="1"/>
</dbReference>
<sequence>MTSAVLNESTVEQAAKHWFAELGYRTGYAPTDYEVGRGRESYSEVILWKQLRTAVERCNPGIAPATVDAVLSRVRRAESQDPVRENQRLHMLMTQGVPVEVQGKDGHTKTELFWLIDFARPAVNDWLVLNQYTIVENGHRRRPDLLVFLNGLPVALFELKNPADENATLKAAWNQVQTYRKQIPSVFTPNAVTVISDGISAAMSSFTGGFEHFAPWKTMDGREVITNLPALEVLIKGVFEPARFLDLLANFVVFSTESVTDKRTGQRSQALIKRVAKYHQYWAVNAAVASTVQAASPEGDQRGGVVWHTQGSGKSFEMVFYAAKIMRDPRMENPTLVFITDRNDLDDQLFGEVFAPAHILPENPVQAENRKHLRQLLSRASGGIVFTTLQKFKPGDGDDYNAVLTDRRNVVVVADEAHRSQYGFSETLDSHGRLKAGLAKHLRDALPGATFLGFTGTPIESNDRSTRAVFGDYVDIYDLTRAVEDGATVKIFYESRLAKIALDEEELDLLDDAITEAASEAGVENPEDAKGKWSRLEALVGSDQRLDVIAQDFVSHWEARREAMRGKAMIVAMSRRIAVELYNRIVALRPEWHSDDPAGGKIKVVMTGSASDPQEFQPHIYSKDQRRDLKLRAKNPDDELEIVIVRDMWLTGFDAPSMHTMYVDKPMQGAGLMQAIARVNRRFKDKPGGLIVDYIGLFDSLQKALGTYSPSDREQAGVPIDELIAVMQEKHDIICGLLHPVEYNSSSALSSPQRLSQYAQVIDFVLSDEEITKRFNDQVLALAKAYALVGSRPEAEAIRDDVRLFTDVRAAILKVLNPDSGTSTRGRGDLDTVLGQLVNDALTADQVIDVYQVAGMDSPELSLLSEEFLDSMAHSQQPNLQIGLLRRLLNDEVKTIKAKNIVQGRKFSEMLSDAVTRYSNRTLTTAEIIAELVRLAKEMRSNNERAEKLGLSEVEIALYDAIIQNDAAILELGDETLKTIAHELVSTIRKSATIDWNVKESVRAKMRASIKRLLRKYGYPPDKQESAVELVIEQAELLAKSTY</sequence>
<comment type="function">
    <text evidence="11">Subunit R is required for both nuclease and ATPase activities, but not for modification.</text>
</comment>
<dbReference type="CDD" id="cd18030">
    <property type="entry name" value="DEXHc_RE_I_HsdR"/>
    <property type="match status" value="1"/>
</dbReference>
<dbReference type="PROSITE" id="PS51192">
    <property type="entry name" value="HELICASE_ATP_BIND_1"/>
    <property type="match status" value="1"/>
</dbReference>
<dbReference type="CDD" id="cd22332">
    <property type="entry name" value="HsdR_N"/>
    <property type="match status" value="1"/>
</dbReference>
<evidence type="ECO:0000256" key="1">
    <source>
        <dbReference type="ARBA" id="ARBA00000851"/>
    </source>
</evidence>
<evidence type="ECO:0000256" key="5">
    <source>
        <dbReference type="ARBA" id="ARBA00022741"/>
    </source>
</evidence>
<keyword evidence="10 11" id="KW-0238">DNA-binding</keyword>
<evidence type="ECO:0000256" key="7">
    <source>
        <dbReference type="ARBA" id="ARBA00022759"/>
    </source>
</evidence>
<dbReference type="InterPro" id="IPR051268">
    <property type="entry name" value="Type-I_R_enzyme_R_subunit"/>
</dbReference>
<dbReference type="SUPFAM" id="SSF52540">
    <property type="entry name" value="P-loop containing nucleoside triphosphate hydrolases"/>
    <property type="match status" value="2"/>
</dbReference>
<dbReference type="Pfam" id="PF04313">
    <property type="entry name" value="HSDR_N"/>
    <property type="match status" value="1"/>
</dbReference>
<dbReference type="GO" id="GO:0009307">
    <property type="term" value="P:DNA restriction-modification system"/>
    <property type="evidence" value="ECO:0007669"/>
    <property type="project" value="UniProtKB-KW"/>
</dbReference>
<name>A0A3G6IYM3_9CORY</name>
<dbReference type="KEGG" id="cgk:CGERO_02390"/>
<organism evidence="13 14">
    <name type="scientific">Corynebacterium gerontici</name>
    <dbReference type="NCBI Taxonomy" id="2079234"/>
    <lineage>
        <taxon>Bacteria</taxon>
        <taxon>Bacillati</taxon>
        <taxon>Actinomycetota</taxon>
        <taxon>Actinomycetes</taxon>
        <taxon>Mycobacteriales</taxon>
        <taxon>Corynebacteriaceae</taxon>
        <taxon>Corynebacterium</taxon>
    </lineage>
</organism>
<dbReference type="InterPro" id="IPR007409">
    <property type="entry name" value="Restrct_endonuc_type1_HsdR_N"/>
</dbReference>
<keyword evidence="8 11" id="KW-0378">Hydrolase</keyword>
<reference evidence="13 14" key="1">
    <citation type="submission" date="2018-11" db="EMBL/GenBank/DDBJ databases">
        <authorList>
            <person name="Kleinhagauer T."/>
            <person name="Glaeser S.P."/>
            <person name="Spergser J."/>
            <person name="Ruckert C."/>
            <person name="Kaempfer P."/>
            <person name="Busse H.-J."/>
        </authorList>
    </citation>
    <scope>NUCLEOTIDE SEQUENCE [LARGE SCALE GENOMIC DNA]</scope>
    <source>
        <strain evidence="13 14">W8</strain>
    </source>
</reference>
<dbReference type="InterPro" id="IPR004473">
    <property type="entry name" value="Restrct_endonuc_typeI_HsdR"/>
</dbReference>
<dbReference type="InterPro" id="IPR014001">
    <property type="entry name" value="Helicase_ATP-bd"/>
</dbReference>
<dbReference type="OrthoDB" id="9758243at2"/>
<evidence type="ECO:0000256" key="8">
    <source>
        <dbReference type="ARBA" id="ARBA00022801"/>
    </source>
</evidence>
<dbReference type="REBASE" id="281431">
    <property type="entry name" value="CgeW8ORF2375P"/>
</dbReference>